<gene>
    <name evidence="1" type="ORF">MRB53_002888</name>
</gene>
<evidence type="ECO:0000313" key="2">
    <source>
        <dbReference type="Proteomes" id="UP001234297"/>
    </source>
</evidence>
<proteinExistence type="predicted"/>
<protein>
    <submittedName>
        <fullName evidence="1">Uncharacterized protein</fullName>
    </submittedName>
</protein>
<accession>A0ACC2MWP6</accession>
<name>A0ACC2MWP6_PERAE</name>
<dbReference type="EMBL" id="CM056809">
    <property type="protein sequence ID" value="KAJ8649865.1"/>
    <property type="molecule type" value="Genomic_DNA"/>
</dbReference>
<reference evidence="1 2" key="1">
    <citation type="journal article" date="2022" name="Hortic Res">
        <title>A haplotype resolved chromosomal level avocado genome allows analysis of novel avocado genes.</title>
        <authorList>
            <person name="Nath O."/>
            <person name="Fletcher S.J."/>
            <person name="Hayward A."/>
            <person name="Shaw L.M."/>
            <person name="Masouleh A.K."/>
            <person name="Furtado A."/>
            <person name="Henry R.J."/>
            <person name="Mitter N."/>
        </authorList>
    </citation>
    <scope>NUCLEOTIDE SEQUENCE [LARGE SCALE GENOMIC DNA]</scope>
    <source>
        <strain evidence="2">cv. Hass</strain>
    </source>
</reference>
<dbReference type="Proteomes" id="UP001234297">
    <property type="component" value="Chromosome 1"/>
</dbReference>
<comment type="caution">
    <text evidence="1">The sequence shown here is derived from an EMBL/GenBank/DDBJ whole genome shotgun (WGS) entry which is preliminary data.</text>
</comment>
<organism evidence="1 2">
    <name type="scientific">Persea americana</name>
    <name type="common">Avocado</name>
    <dbReference type="NCBI Taxonomy" id="3435"/>
    <lineage>
        <taxon>Eukaryota</taxon>
        <taxon>Viridiplantae</taxon>
        <taxon>Streptophyta</taxon>
        <taxon>Embryophyta</taxon>
        <taxon>Tracheophyta</taxon>
        <taxon>Spermatophyta</taxon>
        <taxon>Magnoliopsida</taxon>
        <taxon>Magnoliidae</taxon>
        <taxon>Laurales</taxon>
        <taxon>Lauraceae</taxon>
        <taxon>Persea</taxon>
    </lineage>
</organism>
<sequence length="139" mass="15383">MGNCAVKLSCMDKNTKNETDDKIDFSKGNVHLVTSMEIWDKEISQASKDGKIVVVNFSATWSGPCRTIAPLYSELSEKYSELTFLTVDVDELAELSSSWDLRATPSFFFLKDGQQLDKVVGANKTQLEKMVASMAKGTT</sequence>
<evidence type="ECO:0000313" key="1">
    <source>
        <dbReference type="EMBL" id="KAJ8649865.1"/>
    </source>
</evidence>
<keyword evidence="2" id="KW-1185">Reference proteome</keyword>